<organism evidence="2 3">
    <name type="scientific">Paraburkholderia phenoliruptrix</name>
    <dbReference type="NCBI Taxonomy" id="252970"/>
    <lineage>
        <taxon>Bacteria</taxon>
        <taxon>Pseudomonadati</taxon>
        <taxon>Pseudomonadota</taxon>
        <taxon>Betaproteobacteria</taxon>
        <taxon>Burkholderiales</taxon>
        <taxon>Burkholderiaceae</taxon>
        <taxon>Paraburkholderia</taxon>
    </lineage>
</organism>
<dbReference type="Proteomes" id="UP000494102">
    <property type="component" value="Unassembled WGS sequence"/>
</dbReference>
<protein>
    <submittedName>
        <fullName evidence="2">Uncharacterized protein</fullName>
    </submittedName>
</protein>
<name>A0A6J5KGY5_9BURK</name>
<evidence type="ECO:0000256" key="1">
    <source>
        <dbReference type="SAM" id="MobiDB-lite"/>
    </source>
</evidence>
<evidence type="ECO:0000313" key="3">
    <source>
        <dbReference type="Proteomes" id="UP000494102"/>
    </source>
</evidence>
<dbReference type="EMBL" id="CADILN010000015">
    <property type="protein sequence ID" value="CAB4052522.1"/>
    <property type="molecule type" value="Genomic_DNA"/>
</dbReference>
<accession>A0A6J5KGY5</accession>
<sequence length="251" mass="27262">MSAVRCIADARMPVKMQGPVTADGRTRSDLEPPSCSTDEFPSREGEDRSLPLLRPCSLPALHRNPTTQPVLIFTCGADRQHDSHRTVSVPDTLASQSQLASSYRSFVGRRFVPEHRQQRQPAAVLGFGNLLRICANPKLADVVNVCRSKGKTEQMLPSMPTPSEAMTDITASAVRTNPIMSGLLTGPRHSSIALRASGRTNNSPVATIVTENIWPPKKGHPGASFDVPRMAERRTTLGRFQAKKGSCQVNA</sequence>
<reference evidence="2 3" key="1">
    <citation type="submission" date="2020-04" db="EMBL/GenBank/DDBJ databases">
        <authorList>
            <person name="De Canck E."/>
        </authorList>
    </citation>
    <scope>NUCLEOTIDE SEQUENCE [LARGE SCALE GENOMIC DNA]</scope>
    <source>
        <strain evidence="2 3">LMG 9964</strain>
    </source>
</reference>
<feature type="region of interest" description="Disordered" evidence="1">
    <location>
        <begin position="15"/>
        <end position="49"/>
    </location>
</feature>
<dbReference type="AlphaFoldDB" id="A0A6J5KGY5"/>
<feature type="compositionally biased region" description="Basic and acidic residues" evidence="1">
    <location>
        <begin position="40"/>
        <end position="49"/>
    </location>
</feature>
<proteinExistence type="predicted"/>
<evidence type="ECO:0000313" key="2">
    <source>
        <dbReference type="EMBL" id="CAB4052522.1"/>
    </source>
</evidence>
<gene>
    <name evidence="2" type="ORF">LMG9964_06212</name>
</gene>